<dbReference type="Pfam" id="PF13472">
    <property type="entry name" value="Lipase_GDSL_2"/>
    <property type="match status" value="1"/>
</dbReference>
<dbReference type="RefSeq" id="WP_054465568.1">
    <property type="nucleotide sequence ID" value="NZ_CP159837.1"/>
</dbReference>
<gene>
    <name evidence="3" type="ORF">ABWT76_005842</name>
</gene>
<evidence type="ECO:0000313" key="3">
    <source>
        <dbReference type="EMBL" id="XCM37036.1"/>
    </source>
</evidence>
<dbReference type="PANTHER" id="PTHR30383:SF5">
    <property type="entry name" value="SGNH HYDROLASE-TYPE ESTERASE DOMAIN-CONTAINING PROTEIN"/>
    <property type="match status" value="1"/>
</dbReference>
<evidence type="ECO:0000256" key="1">
    <source>
        <dbReference type="SAM" id="Phobius"/>
    </source>
</evidence>
<dbReference type="PANTHER" id="PTHR30383">
    <property type="entry name" value="THIOESTERASE 1/PROTEASE 1/LYSOPHOSPHOLIPASE L1"/>
    <property type="match status" value="1"/>
</dbReference>
<name>A0AAU8JFV9_9CYAN</name>
<sequence>MKKRQILVLLNIALFAVLFISIILNFILYKRGIQYYIDLNQTRLDPFQVSTYPPEAKPPKNPQALSKRVVFFGDSRVLSWPAPNLPNYEFINRGIGGQTSVQIKGRFDQHIRPLQPDIVVLQLGINDLKTIGLFPEKKAEIIANCRENIREIVKKSQALGAVVIVTTIFPFGDIPITRQPLWSDDILPAVQEINAHIASLEDEGIIIFDSFSILADDRGMMPASYRIDELHYNQRGYQKINQEFTELFKTID</sequence>
<dbReference type="Gene3D" id="3.40.50.1110">
    <property type="entry name" value="SGNH hydrolase"/>
    <property type="match status" value="1"/>
</dbReference>
<organism evidence="3">
    <name type="scientific">Planktothricoides raciborskii GIHE-MW2</name>
    <dbReference type="NCBI Taxonomy" id="2792601"/>
    <lineage>
        <taxon>Bacteria</taxon>
        <taxon>Bacillati</taxon>
        <taxon>Cyanobacteriota</taxon>
        <taxon>Cyanophyceae</taxon>
        <taxon>Oscillatoriophycideae</taxon>
        <taxon>Oscillatoriales</taxon>
        <taxon>Oscillatoriaceae</taxon>
        <taxon>Planktothricoides</taxon>
    </lineage>
</organism>
<keyword evidence="1" id="KW-0812">Transmembrane</keyword>
<dbReference type="EMBL" id="CP159837">
    <property type="protein sequence ID" value="XCM37036.1"/>
    <property type="molecule type" value="Genomic_DNA"/>
</dbReference>
<dbReference type="SUPFAM" id="SSF52266">
    <property type="entry name" value="SGNH hydrolase"/>
    <property type="match status" value="1"/>
</dbReference>
<dbReference type="InterPro" id="IPR013830">
    <property type="entry name" value="SGNH_hydro"/>
</dbReference>
<feature type="transmembrane region" description="Helical" evidence="1">
    <location>
        <begin position="7"/>
        <end position="29"/>
    </location>
</feature>
<keyword evidence="1" id="KW-0472">Membrane</keyword>
<dbReference type="InterPro" id="IPR051532">
    <property type="entry name" value="Ester_Hydrolysis_Enzymes"/>
</dbReference>
<reference evidence="3" key="1">
    <citation type="submission" date="2024-07" db="EMBL/GenBank/DDBJ databases">
        <authorList>
            <person name="Kim Y.J."/>
            <person name="Jeong J.Y."/>
        </authorList>
    </citation>
    <scope>NUCLEOTIDE SEQUENCE</scope>
    <source>
        <strain evidence="3">GIHE-MW2</strain>
    </source>
</reference>
<dbReference type="AlphaFoldDB" id="A0AAU8JFV9"/>
<feature type="domain" description="SGNH hydrolase-type esterase" evidence="2">
    <location>
        <begin position="85"/>
        <end position="238"/>
    </location>
</feature>
<dbReference type="GO" id="GO:0004622">
    <property type="term" value="F:phosphatidylcholine lysophospholipase activity"/>
    <property type="evidence" value="ECO:0007669"/>
    <property type="project" value="TreeGrafter"/>
</dbReference>
<protein>
    <submittedName>
        <fullName evidence="3">GDSL-type esterase/lipase family protein</fullName>
    </submittedName>
</protein>
<keyword evidence="1" id="KW-1133">Transmembrane helix</keyword>
<accession>A0AAU8JFV9</accession>
<dbReference type="InterPro" id="IPR036514">
    <property type="entry name" value="SGNH_hydro_sf"/>
</dbReference>
<evidence type="ECO:0000259" key="2">
    <source>
        <dbReference type="Pfam" id="PF13472"/>
    </source>
</evidence>
<proteinExistence type="predicted"/>